<keyword evidence="2" id="KW-0472">Membrane</keyword>
<gene>
    <name evidence="4" type="ORF">P280DRAFT_443686</name>
</gene>
<feature type="compositionally biased region" description="Low complexity" evidence="1">
    <location>
        <begin position="647"/>
        <end position="665"/>
    </location>
</feature>
<feature type="compositionally biased region" description="Basic and acidic residues" evidence="1">
    <location>
        <begin position="60"/>
        <end position="70"/>
    </location>
</feature>
<feature type="compositionally biased region" description="Basic and acidic residues" evidence="1">
    <location>
        <begin position="11"/>
        <end position="20"/>
    </location>
</feature>
<dbReference type="OrthoDB" id="5384459at2759"/>
<reference evidence="4" key="1">
    <citation type="journal article" date="2020" name="Stud. Mycol.">
        <title>101 Dothideomycetes genomes: a test case for predicting lifestyles and emergence of pathogens.</title>
        <authorList>
            <person name="Haridas S."/>
            <person name="Albert R."/>
            <person name="Binder M."/>
            <person name="Bloem J."/>
            <person name="Labutti K."/>
            <person name="Salamov A."/>
            <person name="Andreopoulos B."/>
            <person name="Baker S."/>
            <person name="Barry K."/>
            <person name="Bills G."/>
            <person name="Bluhm B."/>
            <person name="Cannon C."/>
            <person name="Castanera R."/>
            <person name="Culley D."/>
            <person name="Daum C."/>
            <person name="Ezra D."/>
            <person name="Gonzalez J."/>
            <person name="Henrissat B."/>
            <person name="Kuo A."/>
            <person name="Liang C."/>
            <person name="Lipzen A."/>
            <person name="Lutzoni F."/>
            <person name="Magnuson J."/>
            <person name="Mondo S."/>
            <person name="Nolan M."/>
            <person name="Ohm R."/>
            <person name="Pangilinan J."/>
            <person name="Park H.-J."/>
            <person name="Ramirez L."/>
            <person name="Alfaro M."/>
            <person name="Sun H."/>
            <person name="Tritt A."/>
            <person name="Yoshinaga Y."/>
            <person name="Zwiers L.-H."/>
            <person name="Turgeon B."/>
            <person name="Goodwin S."/>
            <person name="Spatafora J."/>
            <person name="Crous P."/>
            <person name="Grigoriev I."/>
        </authorList>
    </citation>
    <scope>NUCLEOTIDE SEQUENCE</scope>
    <source>
        <strain evidence="4">CBS 473.64</strain>
    </source>
</reference>
<dbReference type="EMBL" id="MU006778">
    <property type="protein sequence ID" value="KAF2644720.1"/>
    <property type="molecule type" value="Genomic_DNA"/>
</dbReference>
<name>A0A6A6SAX5_9PLEO</name>
<keyword evidence="2" id="KW-1133">Transmembrane helix</keyword>
<dbReference type="PANTHER" id="PTHR42078">
    <property type="entry name" value="GLUCAN 1, 4-ALPHA-GLUCOSIDASE"/>
    <property type="match status" value="1"/>
</dbReference>
<feature type="region of interest" description="Disordered" evidence="1">
    <location>
        <begin position="634"/>
        <end position="683"/>
    </location>
</feature>
<evidence type="ECO:0000256" key="2">
    <source>
        <dbReference type="SAM" id="Phobius"/>
    </source>
</evidence>
<feature type="compositionally biased region" description="Polar residues" evidence="1">
    <location>
        <begin position="171"/>
        <end position="191"/>
    </location>
</feature>
<feature type="compositionally biased region" description="Low complexity" evidence="1">
    <location>
        <begin position="341"/>
        <end position="364"/>
    </location>
</feature>
<feature type="region of interest" description="Disordered" evidence="1">
    <location>
        <begin position="245"/>
        <end position="277"/>
    </location>
</feature>
<dbReference type="Proteomes" id="UP000799753">
    <property type="component" value="Unassembled WGS sequence"/>
</dbReference>
<feature type="transmembrane region" description="Helical" evidence="2">
    <location>
        <begin position="389"/>
        <end position="416"/>
    </location>
</feature>
<organism evidence="4 5">
    <name type="scientific">Massarina eburnea CBS 473.64</name>
    <dbReference type="NCBI Taxonomy" id="1395130"/>
    <lineage>
        <taxon>Eukaryota</taxon>
        <taxon>Fungi</taxon>
        <taxon>Dikarya</taxon>
        <taxon>Ascomycota</taxon>
        <taxon>Pezizomycotina</taxon>
        <taxon>Dothideomycetes</taxon>
        <taxon>Pleosporomycetidae</taxon>
        <taxon>Pleosporales</taxon>
        <taxon>Massarineae</taxon>
        <taxon>Massarinaceae</taxon>
        <taxon>Massarina</taxon>
    </lineage>
</organism>
<accession>A0A6A6SAX5</accession>
<evidence type="ECO:0000313" key="5">
    <source>
        <dbReference type="Proteomes" id="UP000799753"/>
    </source>
</evidence>
<feature type="compositionally biased region" description="Low complexity" evidence="1">
    <location>
        <begin position="76"/>
        <end position="95"/>
    </location>
</feature>
<evidence type="ECO:0000313" key="4">
    <source>
        <dbReference type="EMBL" id="KAF2644720.1"/>
    </source>
</evidence>
<evidence type="ECO:0000256" key="1">
    <source>
        <dbReference type="SAM" id="MobiDB-lite"/>
    </source>
</evidence>
<feature type="region of interest" description="Disordered" evidence="1">
    <location>
        <begin position="422"/>
        <end position="449"/>
    </location>
</feature>
<keyword evidence="5" id="KW-1185">Reference proteome</keyword>
<feature type="compositionally biased region" description="Acidic residues" evidence="1">
    <location>
        <begin position="21"/>
        <end position="36"/>
    </location>
</feature>
<sequence length="775" mass="83208">MHRRNSNTKDGPPRPSHENADVFDDEFALDHDDDDFMPSVSDGFRPMGMGMGMGSEDADGDRQDHDRNEPPRPLITTAPTAPTPTTNPTNPTNTPIKSAGTDLRRAATRNSTAKVPFGRESLTMDRRMPLGPQATALGHRDSVSSTASFATTTRPDSPLGTGPSHPYGMYPQNTMARSSSVATTSTQQRPQSLVAMSRPAHPYGMYTQNVVAEDTPPLPQVQNSIPVGFSGINTAVAAGYHRQIGPDGEEQDIVGPDGHTEQLPPYSRYPEEGPTKASLAAEASAIPLEGGPNSRDDTNDALLAHAGTAPSSPVSPVTPLTPAIPPASVAPALLPQQRPETQTGGTAAPRPATTSESASLLTSSDEGALNEKDERPQSMKKVSWRKKRLWGRVPVTVALILMILLLVFALILGAAIGTFVAKNKKGDNDGKEKNKSGPKHDDPAAVNAPTNTLFDATPISTPSGLPTLPAGQFSLPLGFAQESSPGCLTQGNQYAAWSCKMSFAPLMLTVMVPDSGSPTTSLEAFVPPDGTIPYGLQPPVTRNETLQLVSDLDYKGYGPAWHFSARYDKLVVLSPDEFAGGSSLRKRQGDKTRHRFQILPGDSPWLCYWNQTYIEGYIYVKNNSTAATMTGYPTPNPTDPFGPMEMPSSGSTAAATTTPAPTGASGRRKREDLPPPFPRLPPYPRIVKIEERRLRDAPQPYCQKMQLLDNGTLAPATNSNGGTIVVMLQETDPSTEDFLVGRPPSPVPSNATEKKRHLDKRSDPSDACHCQWMFQ</sequence>
<keyword evidence="2" id="KW-0812">Transmembrane</keyword>
<dbReference type="Pfam" id="PF25130">
    <property type="entry name" value="DUF7820"/>
    <property type="match status" value="1"/>
</dbReference>
<feature type="domain" description="DUF7820" evidence="3">
    <location>
        <begin position="450"/>
        <end position="774"/>
    </location>
</feature>
<dbReference type="PANTHER" id="PTHR42078:SF1">
    <property type="entry name" value="GLUCAN 1, 4-ALPHA-GLUCOSIDASE"/>
    <property type="match status" value="1"/>
</dbReference>
<feature type="region of interest" description="Disordered" evidence="1">
    <location>
        <begin position="741"/>
        <end position="765"/>
    </location>
</feature>
<feature type="compositionally biased region" description="Basic and acidic residues" evidence="1">
    <location>
        <begin position="424"/>
        <end position="443"/>
    </location>
</feature>
<evidence type="ECO:0000259" key="3">
    <source>
        <dbReference type="Pfam" id="PF25130"/>
    </source>
</evidence>
<feature type="compositionally biased region" description="Pro residues" evidence="1">
    <location>
        <begin position="674"/>
        <end position="683"/>
    </location>
</feature>
<feature type="region of interest" description="Disordered" evidence="1">
    <location>
        <begin position="1"/>
        <end position="110"/>
    </location>
</feature>
<feature type="compositionally biased region" description="Low complexity" evidence="1">
    <location>
        <begin position="143"/>
        <end position="153"/>
    </location>
</feature>
<proteinExistence type="predicted"/>
<dbReference type="InterPro" id="IPR056722">
    <property type="entry name" value="DUF7820"/>
</dbReference>
<protein>
    <recommendedName>
        <fullName evidence="3">DUF7820 domain-containing protein</fullName>
    </recommendedName>
</protein>
<feature type="region of interest" description="Disordered" evidence="1">
    <location>
        <begin position="305"/>
        <end position="385"/>
    </location>
</feature>
<feature type="compositionally biased region" description="Low complexity" evidence="1">
    <location>
        <begin position="308"/>
        <end position="321"/>
    </location>
</feature>
<dbReference type="AlphaFoldDB" id="A0A6A6SAX5"/>
<feature type="region of interest" description="Disordered" evidence="1">
    <location>
        <begin position="131"/>
        <end position="191"/>
    </location>
</feature>